<gene>
    <name evidence="6" type="ORF">PAESOLCIP111_06735</name>
</gene>
<dbReference type="NCBIfam" id="TIGR01613">
    <property type="entry name" value="primase_Cterm"/>
    <property type="match status" value="1"/>
</dbReference>
<dbReference type="GO" id="GO:0016787">
    <property type="term" value="F:hydrolase activity"/>
    <property type="evidence" value="ECO:0007669"/>
    <property type="project" value="UniProtKB-KW"/>
</dbReference>
<name>A0A916NM99_9BACL</name>
<keyword evidence="7" id="KW-1185">Reference proteome</keyword>
<dbReference type="InterPro" id="IPR004968">
    <property type="entry name" value="DNA_primase/NTPase_C"/>
</dbReference>
<dbReference type="InterPro" id="IPR006500">
    <property type="entry name" value="Helicase_put_C_phage/plasmid"/>
</dbReference>
<protein>
    <recommendedName>
        <fullName evidence="5">SF3 helicase domain-containing protein</fullName>
    </recommendedName>
</protein>
<evidence type="ECO:0000313" key="6">
    <source>
        <dbReference type="EMBL" id="CAG7653295.1"/>
    </source>
</evidence>
<dbReference type="Pfam" id="PF09250">
    <property type="entry name" value="Prim-Pol"/>
    <property type="match status" value="1"/>
</dbReference>
<keyword evidence="2" id="KW-0378">Hydrolase</keyword>
<dbReference type="InterPro" id="IPR014820">
    <property type="entry name" value="PriCT_1"/>
</dbReference>
<feature type="domain" description="SF3 helicase" evidence="5">
    <location>
        <begin position="395"/>
        <end position="550"/>
    </location>
</feature>
<accession>A0A916NM99</accession>
<keyword evidence="4" id="KW-0067">ATP-binding</keyword>
<organism evidence="6 7">
    <name type="scientific">Paenibacillus solanacearum</name>
    <dbReference type="NCBI Taxonomy" id="2048548"/>
    <lineage>
        <taxon>Bacteria</taxon>
        <taxon>Bacillati</taxon>
        <taxon>Bacillota</taxon>
        <taxon>Bacilli</taxon>
        <taxon>Bacillales</taxon>
        <taxon>Paenibacillaceae</taxon>
        <taxon>Paenibacillus</taxon>
    </lineage>
</organism>
<keyword evidence="3" id="KW-0347">Helicase</keyword>
<dbReference type="Pfam" id="PF08706">
    <property type="entry name" value="D5_N"/>
    <property type="match status" value="1"/>
</dbReference>
<dbReference type="Pfam" id="PF19263">
    <property type="entry name" value="DUF5906"/>
    <property type="match status" value="1"/>
</dbReference>
<comment type="caution">
    <text evidence="6">The sequence shown here is derived from an EMBL/GenBank/DDBJ whole genome shotgun (WGS) entry which is preliminary data.</text>
</comment>
<evidence type="ECO:0000256" key="4">
    <source>
        <dbReference type="ARBA" id="ARBA00022840"/>
    </source>
</evidence>
<dbReference type="AlphaFoldDB" id="A0A916NM99"/>
<evidence type="ECO:0000259" key="5">
    <source>
        <dbReference type="PROSITE" id="PS51206"/>
    </source>
</evidence>
<evidence type="ECO:0000256" key="1">
    <source>
        <dbReference type="ARBA" id="ARBA00022741"/>
    </source>
</evidence>
<proteinExistence type="predicted"/>
<evidence type="ECO:0000256" key="3">
    <source>
        <dbReference type="ARBA" id="ARBA00022806"/>
    </source>
</evidence>
<dbReference type="RefSeq" id="WP_218096375.1">
    <property type="nucleotide sequence ID" value="NZ_CAJVAS010000095.1"/>
</dbReference>
<dbReference type="InterPro" id="IPR045455">
    <property type="entry name" value="NrS-1_pol-like_helicase"/>
</dbReference>
<evidence type="ECO:0000256" key="2">
    <source>
        <dbReference type="ARBA" id="ARBA00022801"/>
    </source>
</evidence>
<dbReference type="PANTHER" id="PTHR35372:SF2">
    <property type="entry name" value="SF3 HELICASE DOMAIN-CONTAINING PROTEIN"/>
    <property type="match status" value="1"/>
</dbReference>
<evidence type="ECO:0000313" key="7">
    <source>
        <dbReference type="Proteomes" id="UP000693672"/>
    </source>
</evidence>
<dbReference type="Pfam" id="PF08708">
    <property type="entry name" value="PriCT_1"/>
    <property type="match status" value="1"/>
</dbReference>
<dbReference type="InterPro" id="IPR015330">
    <property type="entry name" value="DNA_primase/pol_bifunc_N"/>
</dbReference>
<dbReference type="GO" id="GO:0005524">
    <property type="term" value="F:ATP binding"/>
    <property type="evidence" value="ECO:0007669"/>
    <property type="project" value="UniProtKB-KW"/>
</dbReference>
<dbReference type="SMART" id="SM00885">
    <property type="entry name" value="D5_N"/>
    <property type="match status" value="1"/>
</dbReference>
<dbReference type="InterPro" id="IPR014015">
    <property type="entry name" value="Helicase_SF3_DNA-vir"/>
</dbReference>
<sequence>MKYSYNSSLDVSKFFDEPVKLIKLRGYSMHNLSKVYNDAKIPVEKGWPSLSMTKAHLWLEQQGWIGLPIPNGYIVVDVDDRDEGKLLLNTLEGEGLIFHAIRTVNGFQFVFKDNRVITKQQVRVMTDVGFCVDYRLPGKGYIVLPTTNTEGREWVRHVDGGDLSVLPSWLNSLKVIGKAGREFELPIDEGSRNDTLYRHGCRLQALGRSVEQIAATIQFMNDNLVIPSLEGQEVVQILGSVSKNQPSDFNRDFQTSLGRAGHVEIGRSLLEAHPCFAFNGRIYCFKDGIYIPDGKRILKKSAQDTLENRATTKNVNEVVNWIERETEIDQEEWLNKVNPDLGYLNVKNGLLNWRSGELMPHTPEMRWTMQIPVNYDPAAKCPQIERFLKCLVPQDTIPVLEELIGYCLLPALPYQKAFLLKGRGSNGKSTFLELLSTFVGQQNVSHVSIHDLEGNRFARAGLMNKLVNSYDDLKSARIKDTDVFKILTNGEPIEAEFKGKDRFVMRSMATLIFSANELPPSNDNSHGYRRRWIIIPFTMKLGKNEIIPNFIRTLTTPEEMSGLLNVVITALNRLEAQIGFSENESTAAALDEYSLDSNNVLLFIREECEVSQNAFVVKKELYWAYKVWCENSGYEAVNIHKFYQLLLEVPGITEGRDNDKRVFRGIVLDPTNKF</sequence>
<dbReference type="GO" id="GO:0004386">
    <property type="term" value="F:helicase activity"/>
    <property type="evidence" value="ECO:0007669"/>
    <property type="project" value="UniProtKB-KW"/>
</dbReference>
<dbReference type="Pfam" id="PF03288">
    <property type="entry name" value="Pox_D5"/>
    <property type="match status" value="1"/>
</dbReference>
<dbReference type="PROSITE" id="PS51206">
    <property type="entry name" value="SF3_HELICASE_1"/>
    <property type="match status" value="1"/>
</dbReference>
<dbReference type="InterPro" id="IPR014818">
    <property type="entry name" value="Phage/plasmid_primase_P4_C"/>
</dbReference>
<keyword evidence="1" id="KW-0547">Nucleotide-binding</keyword>
<dbReference type="PANTHER" id="PTHR35372">
    <property type="entry name" value="ATP BINDING PROTEIN-RELATED"/>
    <property type="match status" value="1"/>
</dbReference>
<dbReference type="EMBL" id="CAJVAS010000095">
    <property type="protein sequence ID" value="CAG7653295.1"/>
    <property type="molecule type" value="Genomic_DNA"/>
</dbReference>
<reference evidence="6" key="1">
    <citation type="submission" date="2021-06" db="EMBL/GenBank/DDBJ databases">
        <authorList>
            <person name="Criscuolo A."/>
        </authorList>
    </citation>
    <scope>NUCLEOTIDE SEQUENCE</scope>
    <source>
        <strain evidence="6">CIP111600</strain>
    </source>
</reference>
<dbReference type="InterPro" id="IPR051620">
    <property type="entry name" value="ORF904-like_C"/>
</dbReference>
<dbReference type="Proteomes" id="UP000693672">
    <property type="component" value="Unassembled WGS sequence"/>
</dbReference>